<dbReference type="SUPFAM" id="SSF46785">
    <property type="entry name" value="Winged helix' DNA-binding domain"/>
    <property type="match status" value="1"/>
</dbReference>
<dbReference type="Gene3D" id="3.40.190.290">
    <property type="match status" value="1"/>
</dbReference>
<sequence length="302" mass="32759">MGRYREIQTFDAVAMTGSLAGAARHLQVSCATVMRTISALETRLNNTLLLRGPRGVTLSPTGKEFAHSCRHILRQTVAAEHSAVGLHARPSGQLTVALPLLMASQIFMPVALAYLEAFADVRLLTLTREAVPKLLEEGIDIALVVSQLPDSSGFAMPIGKVKPIICGAPGYLAKWGKPQTPVDLKNHRTIVTTAQGCESEWRFCNAGSYRQAKLAPVLRCTTQRAAIRAASLGLGLVRCMSYEVHDEVRNGLLIPVLTDFSSPAVPAQLLYRNGRRADARVRTFIDFATPLLRAHPALLESS</sequence>
<name>A0A239JKR8_9PSED</name>
<dbReference type="Pfam" id="PF03466">
    <property type="entry name" value="LysR_substrate"/>
    <property type="match status" value="1"/>
</dbReference>
<evidence type="ECO:0000313" key="7">
    <source>
        <dbReference type="Proteomes" id="UP000242915"/>
    </source>
</evidence>
<keyword evidence="3 6" id="KW-0238">DNA-binding</keyword>
<dbReference type="InterPro" id="IPR036388">
    <property type="entry name" value="WH-like_DNA-bd_sf"/>
</dbReference>
<dbReference type="PANTHER" id="PTHR30537">
    <property type="entry name" value="HTH-TYPE TRANSCRIPTIONAL REGULATOR"/>
    <property type="match status" value="1"/>
</dbReference>
<protein>
    <submittedName>
        <fullName evidence="6">DNA-binding transcriptional regulator, LysR family</fullName>
    </submittedName>
</protein>
<reference evidence="7" key="1">
    <citation type="submission" date="2017-06" db="EMBL/GenBank/DDBJ databases">
        <authorList>
            <person name="Varghese N."/>
            <person name="Submissions S."/>
        </authorList>
    </citation>
    <scope>NUCLEOTIDE SEQUENCE [LARGE SCALE GENOMIC DNA]</scope>
    <source>
        <strain evidence="7">CIP 108523</strain>
    </source>
</reference>
<dbReference type="PANTHER" id="PTHR30537:SF5">
    <property type="entry name" value="HTH-TYPE TRANSCRIPTIONAL ACTIVATOR TTDR-RELATED"/>
    <property type="match status" value="1"/>
</dbReference>
<keyword evidence="4" id="KW-0804">Transcription</keyword>
<evidence type="ECO:0000313" key="6">
    <source>
        <dbReference type="EMBL" id="SNT06389.1"/>
    </source>
</evidence>
<dbReference type="AlphaFoldDB" id="A0A239JKR8"/>
<dbReference type="Gene3D" id="1.10.10.10">
    <property type="entry name" value="Winged helix-like DNA-binding domain superfamily/Winged helix DNA-binding domain"/>
    <property type="match status" value="1"/>
</dbReference>
<dbReference type="GO" id="GO:0006351">
    <property type="term" value="P:DNA-templated transcription"/>
    <property type="evidence" value="ECO:0007669"/>
    <property type="project" value="TreeGrafter"/>
</dbReference>
<feature type="domain" description="HTH lysR-type" evidence="5">
    <location>
        <begin position="1"/>
        <end position="59"/>
    </location>
</feature>
<dbReference type="InterPro" id="IPR036390">
    <property type="entry name" value="WH_DNA-bd_sf"/>
</dbReference>
<dbReference type="Proteomes" id="UP000242915">
    <property type="component" value="Unassembled WGS sequence"/>
</dbReference>
<dbReference type="SUPFAM" id="SSF53850">
    <property type="entry name" value="Periplasmic binding protein-like II"/>
    <property type="match status" value="1"/>
</dbReference>
<dbReference type="GO" id="GO:0043565">
    <property type="term" value="F:sequence-specific DNA binding"/>
    <property type="evidence" value="ECO:0007669"/>
    <property type="project" value="TreeGrafter"/>
</dbReference>
<dbReference type="InterPro" id="IPR000847">
    <property type="entry name" value="LysR_HTH_N"/>
</dbReference>
<keyword evidence="2" id="KW-0805">Transcription regulation</keyword>
<dbReference type="EMBL" id="FZOG01000009">
    <property type="protein sequence ID" value="SNT06389.1"/>
    <property type="molecule type" value="Genomic_DNA"/>
</dbReference>
<accession>A0A239JKR8</accession>
<evidence type="ECO:0000259" key="5">
    <source>
        <dbReference type="PROSITE" id="PS50931"/>
    </source>
</evidence>
<evidence type="ECO:0000256" key="3">
    <source>
        <dbReference type="ARBA" id="ARBA00023125"/>
    </source>
</evidence>
<comment type="similarity">
    <text evidence="1">Belongs to the LysR transcriptional regulatory family.</text>
</comment>
<dbReference type="GO" id="GO:0003700">
    <property type="term" value="F:DNA-binding transcription factor activity"/>
    <property type="evidence" value="ECO:0007669"/>
    <property type="project" value="InterPro"/>
</dbReference>
<gene>
    <name evidence="6" type="ORF">SAMN05216255_4387</name>
</gene>
<dbReference type="InterPro" id="IPR005119">
    <property type="entry name" value="LysR_subst-bd"/>
</dbReference>
<dbReference type="Pfam" id="PF00126">
    <property type="entry name" value="HTH_1"/>
    <property type="match status" value="1"/>
</dbReference>
<dbReference type="PROSITE" id="PS50931">
    <property type="entry name" value="HTH_LYSR"/>
    <property type="match status" value="1"/>
</dbReference>
<evidence type="ECO:0000256" key="1">
    <source>
        <dbReference type="ARBA" id="ARBA00009437"/>
    </source>
</evidence>
<organism evidence="6 7">
    <name type="scientific">Pseudomonas segetis</name>
    <dbReference type="NCBI Taxonomy" id="298908"/>
    <lineage>
        <taxon>Bacteria</taxon>
        <taxon>Pseudomonadati</taxon>
        <taxon>Pseudomonadota</taxon>
        <taxon>Gammaproteobacteria</taxon>
        <taxon>Pseudomonadales</taxon>
        <taxon>Pseudomonadaceae</taxon>
        <taxon>Pseudomonas</taxon>
    </lineage>
</organism>
<proteinExistence type="inferred from homology"/>
<dbReference type="RefSeq" id="WP_089361286.1">
    <property type="nucleotide sequence ID" value="NZ_FZOG01000009.1"/>
</dbReference>
<evidence type="ECO:0000256" key="4">
    <source>
        <dbReference type="ARBA" id="ARBA00023163"/>
    </source>
</evidence>
<dbReference type="InterPro" id="IPR058163">
    <property type="entry name" value="LysR-type_TF_proteobact-type"/>
</dbReference>
<evidence type="ECO:0000256" key="2">
    <source>
        <dbReference type="ARBA" id="ARBA00023015"/>
    </source>
</evidence>
<keyword evidence="7" id="KW-1185">Reference proteome</keyword>